<dbReference type="RefSeq" id="WP_185088351.1">
    <property type="nucleotide sequence ID" value="NZ_JACHJB010000003.1"/>
</dbReference>
<dbReference type="Proteomes" id="UP000583800">
    <property type="component" value="Unassembled WGS sequence"/>
</dbReference>
<reference evidence="1 2" key="1">
    <citation type="submission" date="2020-08" db="EMBL/GenBank/DDBJ databases">
        <title>Sequencing the genomes of 1000 actinobacteria strains.</title>
        <authorList>
            <person name="Klenk H.-P."/>
        </authorList>
    </citation>
    <scope>NUCLEOTIDE SEQUENCE [LARGE SCALE GENOMIC DNA]</scope>
    <source>
        <strain evidence="1 2">DSM 45913</strain>
    </source>
</reference>
<comment type="caution">
    <text evidence="1">The sequence shown here is derived from an EMBL/GenBank/DDBJ whole genome shotgun (WGS) entry which is preliminary data.</text>
</comment>
<sequence length="53" mass="5538">MGVNQAVHGVGITPQKSGALRRDAVHPQHIDDLCSAVSGYLLDACASAGKRHE</sequence>
<dbReference type="EMBL" id="JACHJB010000003">
    <property type="protein sequence ID" value="MBB6350589.1"/>
    <property type="molecule type" value="Genomic_DNA"/>
</dbReference>
<dbReference type="AlphaFoldDB" id="A0A7X0C8R2"/>
<name>A0A7X0C8R2_9ACTN</name>
<gene>
    <name evidence="1" type="ORF">FHU36_007161</name>
</gene>
<accession>A0A7X0C8R2</accession>
<keyword evidence="2" id="KW-1185">Reference proteome</keyword>
<evidence type="ECO:0000313" key="2">
    <source>
        <dbReference type="Proteomes" id="UP000583800"/>
    </source>
</evidence>
<organism evidence="1 2">
    <name type="scientific">Nonomuraea muscovyensis</name>
    <dbReference type="NCBI Taxonomy" id="1124761"/>
    <lineage>
        <taxon>Bacteria</taxon>
        <taxon>Bacillati</taxon>
        <taxon>Actinomycetota</taxon>
        <taxon>Actinomycetes</taxon>
        <taxon>Streptosporangiales</taxon>
        <taxon>Streptosporangiaceae</taxon>
        <taxon>Nonomuraea</taxon>
    </lineage>
</organism>
<protein>
    <submittedName>
        <fullName evidence="1">Uncharacterized protein</fullName>
    </submittedName>
</protein>
<proteinExistence type="predicted"/>
<evidence type="ECO:0000313" key="1">
    <source>
        <dbReference type="EMBL" id="MBB6350589.1"/>
    </source>
</evidence>